<evidence type="ECO:0000256" key="1">
    <source>
        <dbReference type="ARBA" id="ARBA00004651"/>
    </source>
</evidence>
<dbReference type="Proteomes" id="UP000325755">
    <property type="component" value="Chromosome"/>
</dbReference>
<reference evidence="8 9" key="1">
    <citation type="submission" date="2019-09" db="EMBL/GenBank/DDBJ databases">
        <title>Ecophysiology of the spiral-shaped methanotroph Methylospira mobilis as revealed by the complete genome sequence.</title>
        <authorList>
            <person name="Oshkin I.Y."/>
            <person name="Dedysh S.N."/>
            <person name="Miroshnikov K."/>
            <person name="Danilova O.V."/>
            <person name="Hakobyan A."/>
            <person name="Liesack W."/>
        </authorList>
    </citation>
    <scope>NUCLEOTIDE SEQUENCE [LARGE SCALE GENOMIC DNA]</scope>
    <source>
        <strain evidence="8 9">Shm1</strain>
    </source>
</reference>
<proteinExistence type="predicted"/>
<gene>
    <name evidence="8" type="ORF">F6R98_10155</name>
</gene>
<dbReference type="EMBL" id="CP044205">
    <property type="protein sequence ID" value="QFY42928.1"/>
    <property type="molecule type" value="Genomic_DNA"/>
</dbReference>
<dbReference type="InterPro" id="IPR010432">
    <property type="entry name" value="RDD"/>
</dbReference>
<name>A0A5Q0BLD4_9GAMM</name>
<evidence type="ECO:0000256" key="6">
    <source>
        <dbReference type="SAM" id="Phobius"/>
    </source>
</evidence>
<accession>A0A5Q0BLD4</accession>
<keyword evidence="5 6" id="KW-0472">Membrane</keyword>
<evidence type="ECO:0000256" key="2">
    <source>
        <dbReference type="ARBA" id="ARBA00022475"/>
    </source>
</evidence>
<dbReference type="RefSeq" id="WP_153248917.1">
    <property type="nucleotide sequence ID" value="NZ_CP044205.1"/>
</dbReference>
<keyword evidence="4 6" id="KW-1133">Transmembrane helix</keyword>
<dbReference type="InParanoid" id="A0A5Q0BLD4"/>
<keyword evidence="3 6" id="KW-0812">Transmembrane</keyword>
<keyword evidence="9" id="KW-1185">Reference proteome</keyword>
<evidence type="ECO:0000256" key="4">
    <source>
        <dbReference type="ARBA" id="ARBA00022989"/>
    </source>
</evidence>
<feature type="transmembrane region" description="Helical" evidence="6">
    <location>
        <begin position="53"/>
        <end position="73"/>
    </location>
</feature>
<dbReference type="OrthoDB" id="9793824at2"/>
<evidence type="ECO:0000313" key="8">
    <source>
        <dbReference type="EMBL" id="QFY42928.1"/>
    </source>
</evidence>
<dbReference type="PANTHER" id="PTHR36115">
    <property type="entry name" value="PROLINE-RICH ANTIGEN HOMOLOG-RELATED"/>
    <property type="match status" value="1"/>
</dbReference>
<feature type="domain" description="RDD" evidence="7">
    <location>
        <begin position="13"/>
        <end position="134"/>
    </location>
</feature>
<organism evidence="8 9">
    <name type="scientific">Candidatus Methylospira mobilis</name>
    <dbReference type="NCBI Taxonomy" id="1808979"/>
    <lineage>
        <taxon>Bacteria</taxon>
        <taxon>Pseudomonadati</taxon>
        <taxon>Pseudomonadota</taxon>
        <taxon>Gammaproteobacteria</taxon>
        <taxon>Methylococcales</taxon>
        <taxon>Methylococcaceae</taxon>
        <taxon>Candidatus Methylospira</taxon>
    </lineage>
</organism>
<comment type="subcellular location">
    <subcellularLocation>
        <location evidence="1">Cell membrane</location>
        <topology evidence="1">Multi-pass membrane protein</topology>
    </subcellularLocation>
</comment>
<feature type="transmembrane region" description="Helical" evidence="6">
    <location>
        <begin position="20"/>
        <end position="41"/>
    </location>
</feature>
<dbReference type="PANTHER" id="PTHR36115:SF10">
    <property type="entry name" value="RDD DOMAIN-CONTAINING PROTEIN"/>
    <property type="match status" value="1"/>
</dbReference>
<dbReference type="InterPro" id="IPR051791">
    <property type="entry name" value="Pra-immunoreactive"/>
</dbReference>
<protein>
    <submittedName>
        <fullName evidence="8">RDD family protein</fullName>
    </submittedName>
</protein>
<keyword evidence="2" id="KW-1003">Cell membrane</keyword>
<sequence length="158" mass="17579">MKDSKTTHAGLLLLRLGALLYDAVLLCAILFAATGLLMTILHKQTPFDTHARLYHIGLLLLCFLFFGYCWTHGGQTLGMKAWKIRLIGSDGSQVGWFQSAIRFIAALLSASAFGLGFLWALFDRQAQCWHDIVSGTKLVRIERLPQTKQPVDSSGKNR</sequence>
<dbReference type="KEGG" id="mmob:F6R98_10155"/>
<feature type="transmembrane region" description="Helical" evidence="6">
    <location>
        <begin position="100"/>
        <end position="122"/>
    </location>
</feature>
<dbReference type="GO" id="GO:0005886">
    <property type="term" value="C:plasma membrane"/>
    <property type="evidence" value="ECO:0007669"/>
    <property type="project" value="UniProtKB-SubCell"/>
</dbReference>
<evidence type="ECO:0000259" key="7">
    <source>
        <dbReference type="Pfam" id="PF06271"/>
    </source>
</evidence>
<evidence type="ECO:0000313" key="9">
    <source>
        <dbReference type="Proteomes" id="UP000325755"/>
    </source>
</evidence>
<evidence type="ECO:0000256" key="5">
    <source>
        <dbReference type="ARBA" id="ARBA00023136"/>
    </source>
</evidence>
<dbReference type="AlphaFoldDB" id="A0A5Q0BLD4"/>
<dbReference type="Pfam" id="PF06271">
    <property type="entry name" value="RDD"/>
    <property type="match status" value="1"/>
</dbReference>
<evidence type="ECO:0000256" key="3">
    <source>
        <dbReference type="ARBA" id="ARBA00022692"/>
    </source>
</evidence>